<organism evidence="2">
    <name type="scientific">Thermus islandicus</name>
    <dbReference type="NCBI Taxonomy" id="540988"/>
    <lineage>
        <taxon>Bacteria</taxon>
        <taxon>Thermotogati</taxon>
        <taxon>Deinococcota</taxon>
        <taxon>Deinococci</taxon>
        <taxon>Thermales</taxon>
        <taxon>Thermaceae</taxon>
        <taxon>Thermus</taxon>
    </lineage>
</organism>
<dbReference type="InterPro" id="IPR016477">
    <property type="entry name" value="Fructo-/Ketosamine-3-kinase"/>
</dbReference>
<evidence type="ECO:0000256" key="1">
    <source>
        <dbReference type="PIRNR" id="PIRNR006221"/>
    </source>
</evidence>
<reference evidence="2" key="1">
    <citation type="journal article" date="2020" name="mSystems">
        <title>Genome- and Community-Level Interaction Insights into Carbon Utilization and Element Cycling Functions of Hydrothermarchaeota in Hydrothermal Sediment.</title>
        <authorList>
            <person name="Zhou Z."/>
            <person name="Liu Y."/>
            <person name="Xu W."/>
            <person name="Pan J."/>
            <person name="Luo Z.H."/>
            <person name="Li M."/>
        </authorList>
    </citation>
    <scope>NUCLEOTIDE SEQUENCE [LARGE SCALE GENOMIC DNA]</scope>
    <source>
        <strain evidence="2">SpSt-246</strain>
    </source>
</reference>
<keyword evidence="1 2" id="KW-0418">Kinase</keyword>
<dbReference type="GO" id="GO:0016301">
    <property type="term" value="F:kinase activity"/>
    <property type="evidence" value="ECO:0007669"/>
    <property type="project" value="UniProtKB-UniRule"/>
</dbReference>
<evidence type="ECO:0000313" key="2">
    <source>
        <dbReference type="EMBL" id="HEH83549.1"/>
    </source>
</evidence>
<proteinExistence type="inferred from homology"/>
<dbReference type="Gene3D" id="3.90.1200.10">
    <property type="match status" value="1"/>
</dbReference>
<comment type="caution">
    <text evidence="2">The sequence shown here is derived from an EMBL/GenBank/DDBJ whole genome shotgun (WGS) entry which is preliminary data.</text>
</comment>
<sequence>MDPLALLRKAGLEAEGPAVPLHGGDVSRVFRVGPYVVKLAPQPPPGLFRAEASGLWALAERGLGVPRVHWVGEEGLVLAYLEPGPEDWEGLARMLAGFHRRREPLYRAAPGFLGTFPLPGREGGDWTEFFYLRCVEPLLRATWNRLEGLGPRVEALYHKPLPAEGPAPLHGDLWRGNVHFAREGPALLDPSFFVGERGVDLAMMRLFGGFPRRFWEAYEASYPVPEEVRRALPRYQVYYLLAHVHLFGRGYLEALWRAISAS</sequence>
<dbReference type="PIRSF" id="PIRSF006221">
    <property type="entry name" value="Ketosamine-3-kinase"/>
    <property type="match status" value="1"/>
</dbReference>
<dbReference type="Gene3D" id="3.30.200.20">
    <property type="entry name" value="Phosphorylase Kinase, domain 1"/>
    <property type="match status" value="1"/>
</dbReference>
<keyword evidence="1" id="KW-0808">Transferase</keyword>
<comment type="similarity">
    <text evidence="1">Belongs to the fructosamine kinase family.</text>
</comment>
<dbReference type="PANTHER" id="PTHR12149">
    <property type="entry name" value="FRUCTOSAMINE 3 KINASE-RELATED PROTEIN"/>
    <property type="match status" value="1"/>
</dbReference>
<gene>
    <name evidence="2" type="ORF">ENP73_11580</name>
</gene>
<dbReference type="EMBL" id="DSKL01000439">
    <property type="protein sequence ID" value="HEH83549.1"/>
    <property type="molecule type" value="Genomic_DNA"/>
</dbReference>
<accession>A0A7C2GGV4</accession>
<dbReference type="Pfam" id="PF03881">
    <property type="entry name" value="Fructosamin_kin"/>
    <property type="match status" value="1"/>
</dbReference>
<dbReference type="SUPFAM" id="SSF56112">
    <property type="entry name" value="Protein kinase-like (PK-like)"/>
    <property type="match status" value="1"/>
</dbReference>
<name>A0A7C2GGV4_9DEIN</name>
<protein>
    <submittedName>
        <fullName evidence="2">Fructosamine kinase</fullName>
    </submittedName>
</protein>
<dbReference type="PANTHER" id="PTHR12149:SF8">
    <property type="entry name" value="PROTEIN-RIBULOSAMINE 3-KINASE"/>
    <property type="match status" value="1"/>
</dbReference>
<dbReference type="InterPro" id="IPR011009">
    <property type="entry name" value="Kinase-like_dom_sf"/>
</dbReference>
<dbReference type="AlphaFoldDB" id="A0A7C2GGV4"/>